<evidence type="ECO:0000313" key="2">
    <source>
        <dbReference type="EMBL" id="CAB0039735.1"/>
    </source>
</evidence>
<gene>
    <name evidence="2" type="ORF">TBRA_LOCUS11473</name>
</gene>
<feature type="compositionally biased region" description="Low complexity" evidence="1">
    <location>
        <begin position="618"/>
        <end position="636"/>
    </location>
</feature>
<feature type="compositionally biased region" description="Basic and acidic residues" evidence="1">
    <location>
        <begin position="84"/>
        <end position="94"/>
    </location>
</feature>
<proteinExistence type="predicted"/>
<dbReference type="EMBL" id="CADCXV010000978">
    <property type="protein sequence ID" value="CAB0039735.1"/>
    <property type="molecule type" value="Genomic_DNA"/>
</dbReference>
<feature type="compositionally biased region" description="Basic and acidic residues" evidence="1">
    <location>
        <begin position="170"/>
        <end position="180"/>
    </location>
</feature>
<feature type="region of interest" description="Disordered" evidence="1">
    <location>
        <begin position="56"/>
        <end position="121"/>
    </location>
</feature>
<feature type="compositionally biased region" description="Basic residues" evidence="1">
    <location>
        <begin position="67"/>
        <end position="83"/>
    </location>
</feature>
<dbReference type="AlphaFoldDB" id="A0A6H5IQI5"/>
<reference evidence="2 3" key="1">
    <citation type="submission" date="2020-02" db="EMBL/GenBank/DDBJ databases">
        <authorList>
            <person name="Ferguson B K."/>
        </authorList>
    </citation>
    <scope>NUCLEOTIDE SEQUENCE [LARGE SCALE GENOMIC DNA]</scope>
</reference>
<sequence>MERFRPASASRAGVEGTTGYCRRRIDKCDTNGIRECSVQAKCKPDQVWQLSKVSSCAKGRRGAAPIRRARKRDRRSRRKKGNLHHRENSTERKMGGARKKTQSASIQQIRKTREHTHVANGKNSKLQAVEGGCNKEGVAVALTAKQQGHWTTKLPDRSRVFQNAQQKGSQEGHKMEREQLPTESEDNVERKDISMSGLRPRERCTCKRCRKMRPLQLRTCSTIRRGETSRWEACGFGLGRRRAYEKSTHKGKRESDRVKTMRLIRWYVRLTGNSKISSRFLRWEMERKRICESANTAVWWISASYATDRSRSWSNRHGMYGDSASRDGLGRGFRSTMESRYIHGPKSVAFRGRPWHNFAKLNEAKVNAMRHVASRVCWYHSVWRRKGIIEKEARGACVSFAQWIPRRVASTAAGMISYCCCGVDTCAMHGAQHQRGATAFVCRRCQGSNRKDCTVSPAGDGRASGGVELREKRRARDVARTEEESRCWRRRHGQCWSSWWRPVNRWKNGTARHSRRFFVARLKRKFCCWRRGRRRLRFVAQVRRRRKAHGCRPHLWHPFKNHLRCRCPPPVQQVSYVAGLHGLVFQPFAVQQHQRLPQTEYPLDGQQQRQLRRPGPLPRAATTSSATSTATATTSARGSPRGGSTSKPGGGS</sequence>
<keyword evidence="3" id="KW-1185">Reference proteome</keyword>
<accession>A0A6H5IQI5</accession>
<feature type="region of interest" description="Disordered" evidence="1">
    <location>
        <begin position="600"/>
        <end position="652"/>
    </location>
</feature>
<name>A0A6H5IQI5_9HYME</name>
<feature type="compositionally biased region" description="Polar residues" evidence="1">
    <location>
        <begin position="642"/>
        <end position="652"/>
    </location>
</feature>
<evidence type="ECO:0000256" key="1">
    <source>
        <dbReference type="SAM" id="MobiDB-lite"/>
    </source>
</evidence>
<organism evidence="2 3">
    <name type="scientific">Trichogramma brassicae</name>
    <dbReference type="NCBI Taxonomy" id="86971"/>
    <lineage>
        <taxon>Eukaryota</taxon>
        <taxon>Metazoa</taxon>
        <taxon>Ecdysozoa</taxon>
        <taxon>Arthropoda</taxon>
        <taxon>Hexapoda</taxon>
        <taxon>Insecta</taxon>
        <taxon>Pterygota</taxon>
        <taxon>Neoptera</taxon>
        <taxon>Endopterygota</taxon>
        <taxon>Hymenoptera</taxon>
        <taxon>Apocrita</taxon>
        <taxon>Proctotrupomorpha</taxon>
        <taxon>Chalcidoidea</taxon>
        <taxon>Trichogrammatidae</taxon>
        <taxon>Trichogramma</taxon>
    </lineage>
</organism>
<feature type="region of interest" description="Disordered" evidence="1">
    <location>
        <begin position="164"/>
        <end position="194"/>
    </location>
</feature>
<protein>
    <submittedName>
        <fullName evidence="2">Uncharacterized protein</fullName>
    </submittedName>
</protein>
<dbReference type="Proteomes" id="UP000479190">
    <property type="component" value="Unassembled WGS sequence"/>
</dbReference>
<evidence type="ECO:0000313" key="3">
    <source>
        <dbReference type="Proteomes" id="UP000479190"/>
    </source>
</evidence>